<evidence type="ECO:0008006" key="4">
    <source>
        <dbReference type="Google" id="ProtNLM"/>
    </source>
</evidence>
<dbReference type="Proteomes" id="UP001141806">
    <property type="component" value="Unassembled WGS sequence"/>
</dbReference>
<feature type="compositionally biased region" description="Polar residues" evidence="1">
    <location>
        <begin position="132"/>
        <end position="141"/>
    </location>
</feature>
<name>A0A9Q0GUT8_9MAGN</name>
<comment type="caution">
    <text evidence="2">The sequence shown here is derived from an EMBL/GenBank/DDBJ whole genome shotgun (WGS) entry which is preliminary data.</text>
</comment>
<keyword evidence="3" id="KW-1185">Reference proteome</keyword>
<dbReference type="AlphaFoldDB" id="A0A9Q0GUT8"/>
<proteinExistence type="predicted"/>
<feature type="region of interest" description="Disordered" evidence="1">
    <location>
        <begin position="132"/>
        <end position="172"/>
    </location>
</feature>
<sequence length="270" mass="30575">MESIPTAGYQRRFDGVDPNRWISKANWFYDFHGTADDQRLLISSFHLDGAALQWFQGMRTTQFLTWSTFTRSLEVHFDPHGAFNRALQLRLSTTNPTSNSPPPLVYPSLPSFSAAETKISVAFLETQPPHLSYQTATSTEKPQPLPDSPPQHQPYHNQQLAQAAPTESLSKNRSTTAYELKMMKSLRANEYCSSDDQDSHASIDDFKFRLKDPVMMPQPDEVFFEEKLVSLQFPMVCISVASKTTMTLKSNESRQKGRNHTGNRVSPSLP</sequence>
<dbReference type="EMBL" id="JAMYWD010000012">
    <property type="protein sequence ID" value="KAJ4953969.1"/>
    <property type="molecule type" value="Genomic_DNA"/>
</dbReference>
<feature type="compositionally biased region" description="Polar residues" evidence="1">
    <location>
        <begin position="154"/>
        <end position="172"/>
    </location>
</feature>
<evidence type="ECO:0000256" key="1">
    <source>
        <dbReference type="SAM" id="MobiDB-lite"/>
    </source>
</evidence>
<protein>
    <recommendedName>
        <fullName evidence="4">Retrotransposon gag domain-containing protein</fullName>
    </recommendedName>
</protein>
<feature type="region of interest" description="Disordered" evidence="1">
    <location>
        <begin position="246"/>
        <end position="270"/>
    </location>
</feature>
<organism evidence="2 3">
    <name type="scientific">Protea cynaroides</name>
    <dbReference type="NCBI Taxonomy" id="273540"/>
    <lineage>
        <taxon>Eukaryota</taxon>
        <taxon>Viridiplantae</taxon>
        <taxon>Streptophyta</taxon>
        <taxon>Embryophyta</taxon>
        <taxon>Tracheophyta</taxon>
        <taxon>Spermatophyta</taxon>
        <taxon>Magnoliopsida</taxon>
        <taxon>Proteales</taxon>
        <taxon>Proteaceae</taxon>
        <taxon>Protea</taxon>
    </lineage>
</organism>
<evidence type="ECO:0000313" key="3">
    <source>
        <dbReference type="Proteomes" id="UP001141806"/>
    </source>
</evidence>
<reference evidence="2" key="1">
    <citation type="journal article" date="2023" name="Plant J.">
        <title>The genome of the king protea, Protea cynaroides.</title>
        <authorList>
            <person name="Chang J."/>
            <person name="Duong T.A."/>
            <person name="Schoeman C."/>
            <person name="Ma X."/>
            <person name="Roodt D."/>
            <person name="Barker N."/>
            <person name="Li Z."/>
            <person name="Van de Peer Y."/>
            <person name="Mizrachi E."/>
        </authorList>
    </citation>
    <scope>NUCLEOTIDE SEQUENCE</scope>
    <source>
        <tissue evidence="2">Young leaves</tissue>
    </source>
</reference>
<evidence type="ECO:0000313" key="2">
    <source>
        <dbReference type="EMBL" id="KAJ4953969.1"/>
    </source>
</evidence>
<accession>A0A9Q0GUT8</accession>
<feature type="compositionally biased region" description="Pro residues" evidence="1">
    <location>
        <begin position="143"/>
        <end position="152"/>
    </location>
</feature>
<dbReference type="OrthoDB" id="2013610at2759"/>
<gene>
    <name evidence="2" type="ORF">NE237_030801</name>
</gene>